<keyword evidence="2" id="KW-1185">Reference proteome</keyword>
<dbReference type="Proteomes" id="UP000554235">
    <property type="component" value="Unassembled WGS sequence"/>
</dbReference>
<dbReference type="InterPro" id="IPR007817">
    <property type="entry name" value="Isocyanide_synthase_DIT1"/>
</dbReference>
<dbReference type="PANTHER" id="PTHR37285">
    <property type="entry name" value="SPORE WALL MATURATION PROTEIN DIT1"/>
    <property type="match status" value="1"/>
</dbReference>
<proteinExistence type="predicted"/>
<dbReference type="AlphaFoldDB" id="A0A8H4KSL2"/>
<comment type="caution">
    <text evidence="1">The sequence shown here is derived from an EMBL/GenBank/DDBJ whole genome shotgun (WGS) entry which is preliminary data.</text>
</comment>
<organism evidence="1 2">
    <name type="scientific">Fusarium albosuccineum</name>
    <dbReference type="NCBI Taxonomy" id="1237068"/>
    <lineage>
        <taxon>Eukaryota</taxon>
        <taxon>Fungi</taxon>
        <taxon>Dikarya</taxon>
        <taxon>Ascomycota</taxon>
        <taxon>Pezizomycotina</taxon>
        <taxon>Sordariomycetes</taxon>
        <taxon>Hypocreomycetidae</taxon>
        <taxon>Hypocreales</taxon>
        <taxon>Nectriaceae</taxon>
        <taxon>Fusarium</taxon>
        <taxon>Fusarium decemcellulare species complex</taxon>
    </lineage>
</organism>
<dbReference type="OrthoDB" id="429813at2759"/>
<sequence length="421" mass="46895">MSTRQTVTIPFIDPFTGLRNPQPLTWGLRSNVRSKTPAISLQGYDDHSATESLSAVNHDTGHVEEIASSIMRILEGFSLQQQGNDVFLGTHIFSPLVRRHVTAGSKIPMVLPAFPAKSINVVEKVLGPSPDLGEELALDRLNDLCSRIQKVYAPGAMVLIATDGACYNDLTGVTNDNLWEYGVALRRMVADKGYRCIDFERFISLLEPSRRELMDRYVDPNFDATACIKNDPDYKMTYDGYAKFLKKDLAFGAVRNSMTSGKKFKAKVHETAKAMIARGVAFAELIREKCPDHVRLSIHPSTGLTKISMPLIPQPNSFSMTPWHCAVAVNVKGHFKTAHVAALRDSHELIYKNEQAYFFRERSDLWEFDAKVEFEHFYGGGLVVRKASGEEPSRESLSDSDKEKLASIAISCGKVVVKGFE</sequence>
<dbReference type="EMBL" id="JAADYS010002749">
    <property type="protein sequence ID" value="KAF4455336.1"/>
    <property type="molecule type" value="Genomic_DNA"/>
</dbReference>
<dbReference type="Pfam" id="PF05141">
    <property type="entry name" value="DIT1_PvcA"/>
    <property type="match status" value="1"/>
</dbReference>
<evidence type="ECO:0000313" key="2">
    <source>
        <dbReference type="Proteomes" id="UP000554235"/>
    </source>
</evidence>
<reference evidence="1 2" key="1">
    <citation type="submission" date="2020-01" db="EMBL/GenBank/DDBJ databases">
        <title>Identification and distribution of gene clusters putatively required for synthesis of sphingolipid metabolism inhibitors in phylogenetically diverse species of the filamentous fungus Fusarium.</title>
        <authorList>
            <person name="Kim H.-S."/>
            <person name="Busman M."/>
            <person name="Brown D.W."/>
            <person name="Divon H."/>
            <person name="Uhlig S."/>
            <person name="Proctor R.H."/>
        </authorList>
    </citation>
    <scope>NUCLEOTIDE SEQUENCE [LARGE SCALE GENOMIC DNA]</scope>
    <source>
        <strain evidence="1 2">NRRL 20459</strain>
    </source>
</reference>
<gene>
    <name evidence="1" type="ORF">FALBO_15648</name>
</gene>
<name>A0A8H4KSL2_9HYPO</name>
<accession>A0A8H4KSL2</accession>
<protein>
    <submittedName>
        <fullName evidence="1">Pyoverdine dityrosine biosynthesis</fullName>
    </submittedName>
</protein>
<evidence type="ECO:0000313" key="1">
    <source>
        <dbReference type="EMBL" id="KAF4455336.1"/>
    </source>
</evidence>
<dbReference type="PANTHER" id="PTHR37285:SF5">
    <property type="entry name" value="SPORE WALL MATURATION PROTEIN DIT1"/>
    <property type="match status" value="1"/>
</dbReference>